<gene>
    <name evidence="2" type="ORF">CS062_00805</name>
</gene>
<evidence type="ECO:0000313" key="2">
    <source>
        <dbReference type="EMBL" id="PIM55106.1"/>
    </source>
</evidence>
<protein>
    <submittedName>
        <fullName evidence="2">ABC transporter substrate-binding protein</fullName>
    </submittedName>
</protein>
<dbReference type="CDD" id="cd13578">
    <property type="entry name" value="PBP2_Bug27"/>
    <property type="match status" value="1"/>
</dbReference>
<name>A0A2G9CF85_9BURK</name>
<dbReference type="SUPFAM" id="SSF53850">
    <property type="entry name" value="Periplasmic binding protein-like II"/>
    <property type="match status" value="1"/>
</dbReference>
<evidence type="ECO:0000256" key="1">
    <source>
        <dbReference type="ARBA" id="ARBA00006987"/>
    </source>
</evidence>
<dbReference type="EMBL" id="PEOG01000005">
    <property type="protein sequence ID" value="PIM55106.1"/>
    <property type="molecule type" value="Genomic_DNA"/>
</dbReference>
<dbReference type="PROSITE" id="PS51318">
    <property type="entry name" value="TAT"/>
    <property type="match status" value="1"/>
</dbReference>
<evidence type="ECO:0000313" key="3">
    <source>
        <dbReference type="Proteomes" id="UP000231501"/>
    </source>
</evidence>
<dbReference type="InterPro" id="IPR006311">
    <property type="entry name" value="TAT_signal"/>
</dbReference>
<dbReference type="InterPro" id="IPR042100">
    <property type="entry name" value="Bug_dom1"/>
</dbReference>
<dbReference type="AlphaFoldDB" id="A0A2G9CF85"/>
<comment type="caution">
    <text evidence="2">The sequence shown here is derived from an EMBL/GenBank/DDBJ whole genome shotgun (WGS) entry which is preliminary data.</text>
</comment>
<dbReference type="Gene3D" id="3.40.190.10">
    <property type="entry name" value="Periplasmic binding protein-like II"/>
    <property type="match status" value="1"/>
</dbReference>
<dbReference type="PANTHER" id="PTHR42928">
    <property type="entry name" value="TRICARBOXYLATE-BINDING PROTEIN"/>
    <property type="match status" value="1"/>
</dbReference>
<dbReference type="Pfam" id="PF03401">
    <property type="entry name" value="TctC"/>
    <property type="match status" value="1"/>
</dbReference>
<sequence length="333" mass="34442">MKRRDLIAASAATAATAAGAGLGVMAMPAVAAAGSWPSRPVRLVVPFPGGSSPDLVARYLAEPLAHALGQPVVVDNKPGAGGNIGTGAVAKAAPDGHTLLFTIQGPLITAPLLAKSLPYDPQRELRAVSFIASSPNVLVVPPSLGVDTLAQFVALAKRRAGELNYGSVGNGSAAHLAMASFIARAGLAMVHVPYAGFPQVVSAMLAGQIHAGFMVPAIAMPQVRAGKLKALAVTSAGRFGALAELPTVAESGYPGFEATSWQALLAPAGTPEAIVRRLSDEVVRIVRGEAFRRELLPLFFSAAGTSPEGLDSLMRDERQRWGALVRQLKLERE</sequence>
<proteinExistence type="inferred from homology"/>
<keyword evidence="3" id="KW-1185">Reference proteome</keyword>
<dbReference type="InterPro" id="IPR005064">
    <property type="entry name" value="BUG"/>
</dbReference>
<dbReference type="Proteomes" id="UP000231501">
    <property type="component" value="Unassembled WGS sequence"/>
</dbReference>
<dbReference type="PIRSF" id="PIRSF017082">
    <property type="entry name" value="YflP"/>
    <property type="match status" value="1"/>
</dbReference>
<dbReference type="RefSeq" id="WP_099859581.1">
    <property type="nucleotide sequence ID" value="NZ_PEOG01000005.1"/>
</dbReference>
<reference evidence="2 3" key="1">
    <citation type="submission" date="2017-11" db="EMBL/GenBank/DDBJ databases">
        <title>Draft genome sequence of Mitsuaria sp. HWN-4.</title>
        <authorList>
            <person name="Gundlapally S.R."/>
        </authorList>
    </citation>
    <scope>NUCLEOTIDE SEQUENCE [LARGE SCALE GENOMIC DNA]</scope>
    <source>
        <strain evidence="2 3">HWN-4</strain>
    </source>
</reference>
<accession>A0A2G9CF85</accession>
<dbReference type="PANTHER" id="PTHR42928:SF5">
    <property type="entry name" value="BLR1237 PROTEIN"/>
    <property type="match status" value="1"/>
</dbReference>
<comment type="similarity">
    <text evidence="1">Belongs to the UPF0065 (bug) family.</text>
</comment>
<organism evidence="2 3">
    <name type="scientific">Roseateles chitinivorans</name>
    <dbReference type="NCBI Taxonomy" id="2917965"/>
    <lineage>
        <taxon>Bacteria</taxon>
        <taxon>Pseudomonadati</taxon>
        <taxon>Pseudomonadota</taxon>
        <taxon>Betaproteobacteria</taxon>
        <taxon>Burkholderiales</taxon>
        <taxon>Sphaerotilaceae</taxon>
        <taxon>Roseateles</taxon>
    </lineage>
</organism>
<dbReference type="OrthoDB" id="8678477at2"/>
<dbReference type="Gene3D" id="3.40.190.150">
    <property type="entry name" value="Bordetella uptake gene, domain 1"/>
    <property type="match status" value="1"/>
</dbReference>